<feature type="region of interest" description="Disordered" evidence="1">
    <location>
        <begin position="1"/>
        <end position="102"/>
    </location>
</feature>
<name>A0A9Q3BQF5_9BASI</name>
<evidence type="ECO:0000313" key="2">
    <source>
        <dbReference type="EMBL" id="MBW0468975.1"/>
    </source>
</evidence>
<feature type="compositionally biased region" description="Low complexity" evidence="1">
    <location>
        <begin position="20"/>
        <end position="31"/>
    </location>
</feature>
<keyword evidence="3" id="KW-1185">Reference proteome</keyword>
<accession>A0A9Q3BQF5</accession>
<evidence type="ECO:0000313" key="3">
    <source>
        <dbReference type="Proteomes" id="UP000765509"/>
    </source>
</evidence>
<proteinExistence type="predicted"/>
<reference evidence="2" key="1">
    <citation type="submission" date="2021-03" db="EMBL/GenBank/DDBJ databases">
        <title>Draft genome sequence of rust myrtle Austropuccinia psidii MF-1, a brazilian biotype.</title>
        <authorList>
            <person name="Quecine M.C."/>
            <person name="Pachon D.M.R."/>
            <person name="Bonatelli M.L."/>
            <person name="Correr F.H."/>
            <person name="Franceschini L.M."/>
            <person name="Leite T.F."/>
            <person name="Margarido G.R.A."/>
            <person name="Almeida C.A."/>
            <person name="Ferrarezi J.A."/>
            <person name="Labate C.A."/>
        </authorList>
    </citation>
    <scope>NUCLEOTIDE SEQUENCE</scope>
    <source>
        <strain evidence="2">MF-1</strain>
    </source>
</reference>
<sequence>MVNTRDESNYSVLQDGSEQGRGNTRTRSGKSSSRKTHLDDARVSPNSTRSVPKNFDINSEPELIQGNVSRAEPFPSGRNRNISVPVQNLIHRGQGKGVGNMPKPLAGGYELLLTHQELSWSGEDHRAIRQT</sequence>
<dbReference type="EMBL" id="AVOT02002037">
    <property type="protein sequence ID" value="MBW0468975.1"/>
    <property type="molecule type" value="Genomic_DNA"/>
</dbReference>
<protein>
    <submittedName>
        <fullName evidence="2">Uncharacterized protein</fullName>
    </submittedName>
</protein>
<dbReference type="Proteomes" id="UP000765509">
    <property type="component" value="Unassembled WGS sequence"/>
</dbReference>
<gene>
    <name evidence="2" type="ORF">O181_008690</name>
</gene>
<evidence type="ECO:0000256" key="1">
    <source>
        <dbReference type="SAM" id="MobiDB-lite"/>
    </source>
</evidence>
<comment type="caution">
    <text evidence="2">The sequence shown here is derived from an EMBL/GenBank/DDBJ whole genome shotgun (WGS) entry which is preliminary data.</text>
</comment>
<dbReference type="AlphaFoldDB" id="A0A9Q3BQF5"/>
<organism evidence="2 3">
    <name type="scientific">Austropuccinia psidii MF-1</name>
    <dbReference type="NCBI Taxonomy" id="1389203"/>
    <lineage>
        <taxon>Eukaryota</taxon>
        <taxon>Fungi</taxon>
        <taxon>Dikarya</taxon>
        <taxon>Basidiomycota</taxon>
        <taxon>Pucciniomycotina</taxon>
        <taxon>Pucciniomycetes</taxon>
        <taxon>Pucciniales</taxon>
        <taxon>Sphaerophragmiaceae</taxon>
        <taxon>Austropuccinia</taxon>
    </lineage>
</organism>